<dbReference type="InterPro" id="IPR004245">
    <property type="entry name" value="DUF229"/>
</dbReference>
<reference evidence="2" key="2">
    <citation type="submission" date="2021-09" db="EMBL/GenBank/DDBJ databases">
        <authorList>
            <person name="Jia N."/>
            <person name="Wang J."/>
            <person name="Shi W."/>
            <person name="Du L."/>
            <person name="Sun Y."/>
            <person name="Zhan W."/>
            <person name="Jiang J."/>
            <person name="Wang Q."/>
            <person name="Zhang B."/>
            <person name="Ji P."/>
            <person name="Sakyi L.B."/>
            <person name="Cui X."/>
            <person name="Yuan T."/>
            <person name="Jiang B."/>
            <person name="Yang W."/>
            <person name="Lam T.T.-Y."/>
            <person name="Chang Q."/>
            <person name="Ding S."/>
            <person name="Wang X."/>
            <person name="Zhu J."/>
            <person name="Ruan X."/>
            <person name="Zhao L."/>
            <person name="Wei J."/>
            <person name="Que T."/>
            <person name="Du C."/>
            <person name="Cheng J."/>
            <person name="Dai P."/>
            <person name="Han X."/>
            <person name="Huang E."/>
            <person name="Gao Y."/>
            <person name="Liu J."/>
            <person name="Shao H."/>
            <person name="Ye R."/>
            <person name="Li L."/>
            <person name="Wei W."/>
            <person name="Wang X."/>
            <person name="Wang C."/>
            <person name="Huo Q."/>
            <person name="Li W."/>
            <person name="Guo W."/>
            <person name="Chen H."/>
            <person name="Chen S."/>
            <person name="Zhou L."/>
            <person name="Zhou L."/>
            <person name="Ni X."/>
            <person name="Tian J."/>
            <person name="Zhou Y."/>
            <person name="Sheng Y."/>
            <person name="Liu T."/>
            <person name="Pan Y."/>
            <person name="Xia L."/>
            <person name="Li J."/>
            <person name="Zhao F."/>
            <person name="Cao W."/>
        </authorList>
    </citation>
    <scope>NUCLEOTIDE SEQUENCE</scope>
    <source>
        <strain evidence="2">Rmic-2018</strain>
        <tissue evidence="2">Larvae</tissue>
    </source>
</reference>
<sequence length="133" mass="15396">MTTPRRDLENLLQYERCPDVENSRPEDDYATSKQCNGAKFHEEFFMVPVLKEQVEQHCKFAKDAAIPPLNRTEAIDLYGYNKVGDDSFPNQVPLLTGRSGEEAMSLCPEKFFDNLEFIWDKYASLGYKTLFLE</sequence>
<dbReference type="EMBL" id="JABSTU010000011">
    <property type="protein sequence ID" value="KAH8009678.1"/>
    <property type="molecule type" value="Genomic_DNA"/>
</dbReference>
<keyword evidence="3" id="KW-1185">Reference proteome</keyword>
<evidence type="ECO:0000256" key="1">
    <source>
        <dbReference type="SAM" id="MobiDB-lite"/>
    </source>
</evidence>
<accession>A0A9J6D657</accession>
<comment type="caution">
    <text evidence="2">The sequence shown here is derived from an EMBL/GenBank/DDBJ whole genome shotgun (WGS) entry which is preliminary data.</text>
</comment>
<evidence type="ECO:0000313" key="2">
    <source>
        <dbReference type="EMBL" id="KAH8009678.1"/>
    </source>
</evidence>
<dbReference type="PANTHER" id="PTHR10974:SF1">
    <property type="entry name" value="FI08016P-RELATED"/>
    <property type="match status" value="1"/>
</dbReference>
<reference evidence="2" key="1">
    <citation type="journal article" date="2020" name="Cell">
        <title>Large-Scale Comparative Analyses of Tick Genomes Elucidate Their Genetic Diversity and Vector Capacities.</title>
        <authorList>
            <consortium name="Tick Genome and Microbiome Consortium (TIGMIC)"/>
            <person name="Jia N."/>
            <person name="Wang J."/>
            <person name="Shi W."/>
            <person name="Du L."/>
            <person name="Sun Y."/>
            <person name="Zhan W."/>
            <person name="Jiang J.F."/>
            <person name="Wang Q."/>
            <person name="Zhang B."/>
            <person name="Ji P."/>
            <person name="Bell-Sakyi L."/>
            <person name="Cui X.M."/>
            <person name="Yuan T.T."/>
            <person name="Jiang B.G."/>
            <person name="Yang W.F."/>
            <person name="Lam T.T."/>
            <person name="Chang Q.C."/>
            <person name="Ding S.J."/>
            <person name="Wang X.J."/>
            <person name="Zhu J.G."/>
            <person name="Ruan X.D."/>
            <person name="Zhao L."/>
            <person name="Wei J.T."/>
            <person name="Ye R.Z."/>
            <person name="Que T.C."/>
            <person name="Du C.H."/>
            <person name="Zhou Y.H."/>
            <person name="Cheng J.X."/>
            <person name="Dai P.F."/>
            <person name="Guo W.B."/>
            <person name="Han X.H."/>
            <person name="Huang E.J."/>
            <person name="Li L.F."/>
            <person name="Wei W."/>
            <person name="Gao Y.C."/>
            <person name="Liu J.Z."/>
            <person name="Shao H.Z."/>
            <person name="Wang X."/>
            <person name="Wang C.C."/>
            <person name="Yang T.C."/>
            <person name="Huo Q.B."/>
            <person name="Li W."/>
            <person name="Chen H.Y."/>
            <person name="Chen S.E."/>
            <person name="Zhou L.G."/>
            <person name="Ni X.B."/>
            <person name="Tian J.H."/>
            <person name="Sheng Y."/>
            <person name="Liu T."/>
            <person name="Pan Y.S."/>
            <person name="Xia L.Y."/>
            <person name="Li J."/>
            <person name="Zhao F."/>
            <person name="Cao W.C."/>
        </authorList>
    </citation>
    <scope>NUCLEOTIDE SEQUENCE</scope>
    <source>
        <strain evidence="2">Rmic-2018</strain>
    </source>
</reference>
<name>A0A9J6D657_RHIMP</name>
<gene>
    <name evidence="2" type="ORF">HPB51_018989</name>
</gene>
<organism evidence="2 3">
    <name type="scientific">Rhipicephalus microplus</name>
    <name type="common">Cattle tick</name>
    <name type="synonym">Boophilus microplus</name>
    <dbReference type="NCBI Taxonomy" id="6941"/>
    <lineage>
        <taxon>Eukaryota</taxon>
        <taxon>Metazoa</taxon>
        <taxon>Ecdysozoa</taxon>
        <taxon>Arthropoda</taxon>
        <taxon>Chelicerata</taxon>
        <taxon>Arachnida</taxon>
        <taxon>Acari</taxon>
        <taxon>Parasitiformes</taxon>
        <taxon>Ixodida</taxon>
        <taxon>Ixodoidea</taxon>
        <taxon>Ixodidae</taxon>
        <taxon>Rhipicephalinae</taxon>
        <taxon>Rhipicephalus</taxon>
        <taxon>Boophilus</taxon>
    </lineage>
</organism>
<feature type="region of interest" description="Disordered" evidence="1">
    <location>
        <begin position="1"/>
        <end position="32"/>
    </location>
</feature>
<feature type="compositionally biased region" description="Basic and acidic residues" evidence="1">
    <location>
        <begin position="16"/>
        <end position="27"/>
    </location>
</feature>
<dbReference type="PANTHER" id="PTHR10974">
    <property type="entry name" value="FI08016P-RELATED"/>
    <property type="match status" value="1"/>
</dbReference>
<evidence type="ECO:0000313" key="3">
    <source>
        <dbReference type="Proteomes" id="UP000821866"/>
    </source>
</evidence>
<dbReference type="GO" id="GO:0005615">
    <property type="term" value="C:extracellular space"/>
    <property type="evidence" value="ECO:0007669"/>
    <property type="project" value="TreeGrafter"/>
</dbReference>
<protein>
    <submittedName>
        <fullName evidence="2">Uncharacterized protein</fullName>
    </submittedName>
</protein>
<dbReference type="Proteomes" id="UP000821866">
    <property type="component" value="Chromosome 9"/>
</dbReference>
<proteinExistence type="predicted"/>
<dbReference type="AlphaFoldDB" id="A0A9J6D657"/>
<dbReference type="Pfam" id="PF02995">
    <property type="entry name" value="DUF229"/>
    <property type="match status" value="1"/>
</dbReference>